<dbReference type="EMBL" id="CP123872">
    <property type="protein sequence ID" value="WND03760.1"/>
    <property type="molecule type" value="Genomic_DNA"/>
</dbReference>
<dbReference type="AlphaFoldDB" id="A0AA52EJ59"/>
<accession>A0AA52EJ59</accession>
<organism evidence="3 4">
    <name type="scientific">Temperatibacter marinus</name>
    <dbReference type="NCBI Taxonomy" id="1456591"/>
    <lineage>
        <taxon>Bacteria</taxon>
        <taxon>Pseudomonadati</taxon>
        <taxon>Pseudomonadota</taxon>
        <taxon>Alphaproteobacteria</taxon>
        <taxon>Kordiimonadales</taxon>
        <taxon>Temperatibacteraceae</taxon>
        <taxon>Temperatibacter</taxon>
    </lineage>
</organism>
<dbReference type="Pfam" id="PF02872">
    <property type="entry name" value="5_nucleotid_C"/>
    <property type="match status" value="1"/>
</dbReference>
<evidence type="ECO:0000256" key="1">
    <source>
        <dbReference type="RuleBase" id="RU362119"/>
    </source>
</evidence>
<dbReference type="PANTHER" id="PTHR11575">
    <property type="entry name" value="5'-NUCLEOTIDASE-RELATED"/>
    <property type="match status" value="1"/>
</dbReference>
<dbReference type="GO" id="GO:0000166">
    <property type="term" value="F:nucleotide binding"/>
    <property type="evidence" value="ECO:0007669"/>
    <property type="project" value="UniProtKB-KW"/>
</dbReference>
<gene>
    <name evidence="3" type="ORF">QGN29_05140</name>
</gene>
<proteinExistence type="inferred from homology"/>
<evidence type="ECO:0000313" key="3">
    <source>
        <dbReference type="EMBL" id="WND03760.1"/>
    </source>
</evidence>
<dbReference type="InterPro" id="IPR006179">
    <property type="entry name" value="5_nucleotidase/apyrase"/>
</dbReference>
<dbReference type="GO" id="GO:0009166">
    <property type="term" value="P:nucleotide catabolic process"/>
    <property type="evidence" value="ECO:0007669"/>
    <property type="project" value="InterPro"/>
</dbReference>
<protein>
    <submittedName>
        <fullName evidence="3">5'-nucleotidase C-terminal domain-containing protein</fullName>
    </submittedName>
</protein>
<dbReference type="InterPro" id="IPR036907">
    <property type="entry name" value="5'-Nucleotdase_C_sf"/>
</dbReference>
<keyword evidence="1" id="KW-0547">Nucleotide-binding</keyword>
<keyword evidence="1" id="KW-0732">Signal</keyword>
<feature type="domain" description="5'-Nucleotidase C-terminal" evidence="2">
    <location>
        <begin position="312"/>
        <end position="463"/>
    </location>
</feature>
<dbReference type="RefSeq" id="WP_310799614.1">
    <property type="nucleotide sequence ID" value="NZ_CP123872.1"/>
</dbReference>
<feature type="signal peptide" evidence="1">
    <location>
        <begin position="1"/>
        <end position="29"/>
    </location>
</feature>
<sequence>MAILKQKSFVFMVLSLFAALLLSSRAVSLQDTTAEIRIIFFSNMPEVEASKERPGLARVAAYINTVREQTDNHLVIHGGDSLSPAVLSSLDRGAHMIDILNSIEPDALSIAKREFAYGEDVLIARAGEALFPFVSSNTFDLRTDQAFETISPSELFDVANVQIGIVVLTSPQLVSEYATERTGVLPALSAAKNQAEVLKSQGADIIILVADYDLSSSPELLDPTVFNVILQSSRKTGDVTKKGTLYYLKEWGSDSNLSDIKITLKKEAATYKITNLSVSNPNLFDYTPQASIVSLIEEHVAPLKNLLEVQLGQTSVRLSTLRNLVRSQENSFSNILADSMRDAVDADVALINGGSIRGNKIYTANSFLTRNDLQEELPFRNSIAKLSVTGQQLWDALEFGIACRFDYDGCFPQISNMNIEYSLETKKIISLKIKGQAVDLSASYSLATTEFLAKGGDGYSMFKSGSRLKSPGSGQLTREIFSKYISLRQTIAPKVEGRLIYVDE</sequence>
<keyword evidence="4" id="KW-1185">Reference proteome</keyword>
<comment type="similarity">
    <text evidence="1">Belongs to the 5'-nucleotidase family.</text>
</comment>
<name>A0AA52EJ59_9PROT</name>
<dbReference type="Proteomes" id="UP001268683">
    <property type="component" value="Chromosome"/>
</dbReference>
<dbReference type="InterPro" id="IPR008334">
    <property type="entry name" value="5'-Nucleotdase_C"/>
</dbReference>
<dbReference type="KEGG" id="tmk:QGN29_05140"/>
<dbReference type="Gene3D" id="3.90.780.10">
    <property type="entry name" value="5'-Nucleotidase, C-terminal domain"/>
    <property type="match status" value="1"/>
</dbReference>
<dbReference type="SUPFAM" id="SSF55816">
    <property type="entry name" value="5'-nucleotidase (syn. UDP-sugar hydrolase), C-terminal domain"/>
    <property type="match status" value="1"/>
</dbReference>
<dbReference type="SUPFAM" id="SSF56300">
    <property type="entry name" value="Metallo-dependent phosphatases"/>
    <property type="match status" value="1"/>
</dbReference>
<evidence type="ECO:0000313" key="4">
    <source>
        <dbReference type="Proteomes" id="UP001268683"/>
    </source>
</evidence>
<evidence type="ECO:0000259" key="2">
    <source>
        <dbReference type="Pfam" id="PF02872"/>
    </source>
</evidence>
<dbReference type="PANTHER" id="PTHR11575:SF24">
    <property type="entry name" value="5'-NUCLEOTIDASE"/>
    <property type="match status" value="1"/>
</dbReference>
<dbReference type="PRINTS" id="PR01607">
    <property type="entry name" value="APYRASEFAMLY"/>
</dbReference>
<reference evidence="3" key="1">
    <citation type="submission" date="2023-04" db="EMBL/GenBank/DDBJ databases">
        <title>Complete genome sequence of Temperatibacter marinus.</title>
        <authorList>
            <person name="Rong J.-C."/>
            <person name="Yi M.-L."/>
            <person name="Zhao Q."/>
        </authorList>
    </citation>
    <scope>NUCLEOTIDE SEQUENCE</scope>
    <source>
        <strain evidence="3">NBRC 110045</strain>
    </source>
</reference>
<dbReference type="InterPro" id="IPR029052">
    <property type="entry name" value="Metallo-depent_PP-like"/>
</dbReference>
<feature type="chain" id="PRO_5041480966" evidence="1">
    <location>
        <begin position="30"/>
        <end position="504"/>
    </location>
</feature>
<dbReference type="Gene3D" id="3.60.21.10">
    <property type="match status" value="1"/>
</dbReference>
<keyword evidence="1" id="KW-0378">Hydrolase</keyword>
<dbReference type="GO" id="GO:0016787">
    <property type="term" value="F:hydrolase activity"/>
    <property type="evidence" value="ECO:0007669"/>
    <property type="project" value="UniProtKB-KW"/>
</dbReference>